<evidence type="ECO:0000313" key="3">
    <source>
        <dbReference type="Proteomes" id="UP000076584"/>
    </source>
</evidence>
<dbReference type="EMBL" id="LFIW01001378">
    <property type="protein sequence ID" value="KZL82631.1"/>
    <property type="molecule type" value="Genomic_DNA"/>
</dbReference>
<reference evidence="2 3" key="1">
    <citation type="submission" date="2015-06" db="EMBL/GenBank/DDBJ databases">
        <title>Survival trade-offs in plant roots during colonization by closely related pathogenic and mutualistic fungi.</title>
        <authorList>
            <person name="Hacquard S."/>
            <person name="Kracher B."/>
            <person name="Hiruma K."/>
            <person name="Weinman A."/>
            <person name="Muench P."/>
            <person name="Garrido Oter R."/>
            <person name="Ver Loren van Themaat E."/>
            <person name="Dallerey J.-F."/>
            <person name="Damm U."/>
            <person name="Henrissat B."/>
            <person name="Lespinet O."/>
            <person name="Thon M."/>
            <person name="Kemen E."/>
            <person name="McHardy A.C."/>
            <person name="Schulze-Lefert P."/>
            <person name="O'Connell R.J."/>
        </authorList>
    </citation>
    <scope>NUCLEOTIDE SEQUENCE [LARGE SCALE GENOMIC DNA]</scope>
    <source>
        <strain evidence="2 3">MAFF 238704</strain>
    </source>
</reference>
<protein>
    <submittedName>
        <fullName evidence="2">Uncharacterized protein</fullName>
    </submittedName>
</protein>
<feature type="region of interest" description="Disordered" evidence="1">
    <location>
        <begin position="1"/>
        <end position="44"/>
    </location>
</feature>
<feature type="compositionally biased region" description="Low complexity" evidence="1">
    <location>
        <begin position="27"/>
        <end position="37"/>
    </location>
</feature>
<gene>
    <name evidence="2" type="ORF">CI238_04139</name>
</gene>
<dbReference type="InterPro" id="IPR047975">
    <property type="entry name" value="Heme_bind_FMP"/>
</dbReference>
<comment type="caution">
    <text evidence="2">The sequence shown here is derived from an EMBL/GenBank/DDBJ whole genome shotgun (WGS) entry which is preliminary data.</text>
</comment>
<dbReference type="Proteomes" id="UP000076584">
    <property type="component" value="Unassembled WGS sequence"/>
</dbReference>
<proteinExistence type="predicted"/>
<dbReference type="NCBIfam" id="NF040572">
    <property type="entry name" value="heme_bind_FMP"/>
    <property type="match status" value="1"/>
</dbReference>
<feature type="compositionally biased region" description="Polar residues" evidence="1">
    <location>
        <begin position="16"/>
        <end position="26"/>
    </location>
</feature>
<name>A0A167CIE7_COLIC</name>
<organism evidence="2 3">
    <name type="scientific">Colletotrichum incanum</name>
    <name type="common">Soybean anthracnose fungus</name>
    <dbReference type="NCBI Taxonomy" id="1573173"/>
    <lineage>
        <taxon>Eukaryota</taxon>
        <taxon>Fungi</taxon>
        <taxon>Dikarya</taxon>
        <taxon>Ascomycota</taxon>
        <taxon>Pezizomycotina</taxon>
        <taxon>Sordariomycetes</taxon>
        <taxon>Hypocreomycetidae</taxon>
        <taxon>Glomerellales</taxon>
        <taxon>Glomerellaceae</taxon>
        <taxon>Colletotrichum</taxon>
        <taxon>Colletotrichum spaethianum species complex</taxon>
    </lineage>
</organism>
<evidence type="ECO:0000256" key="1">
    <source>
        <dbReference type="SAM" id="MobiDB-lite"/>
    </source>
</evidence>
<accession>A0A167CIE7</accession>
<sequence length="409" mass="44677">MGQPVQETLPEIFGISRSNPQPTHNGTNSANSTTSATRPSVLDKFNGEFSGHGFNTIFRPHSLNPNTPTKFHINPFSNKRNNPDNVLQLNLTHETQNFSKMRESVANRGFNKQADIFLDGWTYTQSVEDVTTPGEKPTSIHFETGFWLSIPESNKPALVVSLARMASIPHGTTINAQCFQPPVTTKGAPDIAKSPFDITPFITGSNPEEKVPPFTSQKATNNDTFRIPQDLTQFIKANTLTQEMIDNPNVVLVNANKGKEIIDNTVFTISTTPTASNEGGGTSNIGFLVGDDSPSKRGNGDGNANAAKVTATYWVSTVNANIDLKPFKPTEAQPSRTFSPAPLRPNEVVPVFSVKFEIPSAKTVKVQYTQIQYSQNVFLDFGGLSWPHASVATLIPTDPQELHPSILRQ</sequence>
<keyword evidence="3" id="KW-1185">Reference proteome</keyword>
<dbReference type="AlphaFoldDB" id="A0A167CIE7"/>
<evidence type="ECO:0000313" key="2">
    <source>
        <dbReference type="EMBL" id="KZL82631.1"/>
    </source>
</evidence>